<evidence type="ECO:0000256" key="1">
    <source>
        <dbReference type="SAM" id="MobiDB-lite"/>
    </source>
</evidence>
<dbReference type="eggNOG" id="COG0489">
    <property type="taxonomic scope" value="Bacteria"/>
</dbReference>
<protein>
    <submittedName>
        <fullName evidence="2">Uncharacterized protein</fullName>
    </submittedName>
</protein>
<proteinExistence type="predicted"/>
<organism evidence="2 3">
    <name type="scientific">Pirellula staleyi (strain ATCC 27377 / DSM 6068 / ICPB 4128)</name>
    <name type="common">Pirella staleyi</name>
    <dbReference type="NCBI Taxonomy" id="530564"/>
    <lineage>
        <taxon>Bacteria</taxon>
        <taxon>Pseudomonadati</taxon>
        <taxon>Planctomycetota</taxon>
        <taxon>Planctomycetia</taxon>
        <taxon>Pirellulales</taxon>
        <taxon>Pirellulaceae</taxon>
        <taxon>Pirellula</taxon>
    </lineage>
</organism>
<evidence type="ECO:0000313" key="2">
    <source>
        <dbReference type="EMBL" id="ADB16682.1"/>
    </source>
</evidence>
<dbReference type="InterPro" id="IPR027417">
    <property type="entry name" value="P-loop_NTPase"/>
</dbReference>
<gene>
    <name evidence="2" type="ordered locus">Psta_2008</name>
</gene>
<dbReference type="HOGENOM" id="CLU_656968_0_0_0"/>
<evidence type="ECO:0000313" key="3">
    <source>
        <dbReference type="Proteomes" id="UP000001887"/>
    </source>
</evidence>
<name>D2R0T4_PIRSD</name>
<dbReference type="AlphaFoldDB" id="D2R0T4"/>
<feature type="compositionally biased region" description="Polar residues" evidence="1">
    <location>
        <begin position="29"/>
        <end position="49"/>
    </location>
</feature>
<dbReference type="Proteomes" id="UP000001887">
    <property type="component" value="Chromosome"/>
</dbReference>
<dbReference type="SUPFAM" id="SSF52540">
    <property type="entry name" value="P-loop containing nucleoside triphosphate hydrolases"/>
    <property type="match status" value="1"/>
</dbReference>
<accession>D2R0T4</accession>
<dbReference type="EMBL" id="CP001848">
    <property type="protein sequence ID" value="ADB16682.1"/>
    <property type="molecule type" value="Genomic_DNA"/>
</dbReference>
<reference evidence="2 3" key="1">
    <citation type="journal article" date="2009" name="Stand. Genomic Sci.">
        <title>Complete genome sequence of Pirellula staleyi type strain (ATCC 27377).</title>
        <authorList>
            <person name="Clum A."/>
            <person name="Tindall B.J."/>
            <person name="Sikorski J."/>
            <person name="Ivanova N."/>
            <person name="Mavrommatis K."/>
            <person name="Lucas S."/>
            <person name="Glavina del Rio T."/>
            <person name="Nolan M."/>
            <person name="Chen F."/>
            <person name="Tice H."/>
            <person name="Pitluck S."/>
            <person name="Cheng J.F."/>
            <person name="Chertkov O."/>
            <person name="Brettin T."/>
            <person name="Han C."/>
            <person name="Detter J.C."/>
            <person name="Kuske C."/>
            <person name="Bruce D."/>
            <person name="Goodwin L."/>
            <person name="Ovchinikova G."/>
            <person name="Pati A."/>
            <person name="Mikhailova N."/>
            <person name="Chen A."/>
            <person name="Palaniappan K."/>
            <person name="Land M."/>
            <person name="Hauser L."/>
            <person name="Chang Y.J."/>
            <person name="Jeffries C.D."/>
            <person name="Chain P."/>
            <person name="Rohde M."/>
            <person name="Goker M."/>
            <person name="Bristow J."/>
            <person name="Eisen J.A."/>
            <person name="Markowitz V."/>
            <person name="Hugenholtz P."/>
            <person name="Kyrpides N.C."/>
            <person name="Klenk H.P."/>
            <person name="Lapidus A."/>
        </authorList>
    </citation>
    <scope>NUCLEOTIDE SEQUENCE [LARGE SCALE GENOMIC DNA]</scope>
    <source>
        <strain evidence="3">ATCC 27377 / DSM 6068 / ICPB 4128</strain>
    </source>
</reference>
<keyword evidence="3" id="KW-1185">Reference proteome</keyword>
<feature type="region of interest" description="Disordered" evidence="1">
    <location>
        <begin position="1"/>
        <end position="50"/>
    </location>
</feature>
<dbReference type="KEGG" id="psl:Psta_2008"/>
<dbReference type="STRING" id="530564.Psta_2008"/>
<sequence>MSRMLQALKRLEEKQQSQPETSAAEKPATSPQLSRVESVSDVAEQSTSEIAPPSATFFQAMQMSPVAREAKLEPLSTTYSVEPSFTSIDSLLLEAQDDYHSAASVVPPISVAETLEQHETPSAPVEPEVAPSVSVPPPAAVAVTDEVVATPEPVLPLPAPQPLLSTPPVAAAVSPLARLLEPASVAQHTPIDPSISTIWQPSPSTFSSRPAAEATPFELACQSILNDRDLSQPIRTMTRRLLDDLQVGPRQVALLVGVGAASDTTQSALLLAMSLAAQLGDVLIVDADPVRQKLTVELKAEGGAGVSDVLLRKEAEHRASRKLQTPGLTAMGTGSALATPADAPDDWAELSAHWRSTYRLVLLCGGRASDDAAIAWSRAADATYVAIKLGAVEAAAAQADIARLQSAGARVLGCIAIE</sequence>
<dbReference type="Gene3D" id="3.40.50.300">
    <property type="entry name" value="P-loop containing nucleotide triphosphate hydrolases"/>
    <property type="match status" value="1"/>
</dbReference>